<evidence type="ECO:0000313" key="2">
    <source>
        <dbReference type="EMBL" id="KAK7504561.1"/>
    </source>
</evidence>
<keyword evidence="3" id="KW-1185">Reference proteome</keyword>
<dbReference type="Proteomes" id="UP001519460">
    <property type="component" value="Unassembled WGS sequence"/>
</dbReference>
<gene>
    <name evidence="2" type="ORF">BaRGS_00004047</name>
</gene>
<organism evidence="2 3">
    <name type="scientific">Batillaria attramentaria</name>
    <dbReference type="NCBI Taxonomy" id="370345"/>
    <lineage>
        <taxon>Eukaryota</taxon>
        <taxon>Metazoa</taxon>
        <taxon>Spiralia</taxon>
        <taxon>Lophotrochozoa</taxon>
        <taxon>Mollusca</taxon>
        <taxon>Gastropoda</taxon>
        <taxon>Caenogastropoda</taxon>
        <taxon>Sorbeoconcha</taxon>
        <taxon>Cerithioidea</taxon>
        <taxon>Batillariidae</taxon>
        <taxon>Batillaria</taxon>
    </lineage>
</organism>
<name>A0ABD0LZ79_9CAEN</name>
<feature type="region of interest" description="Disordered" evidence="1">
    <location>
        <begin position="253"/>
        <end position="280"/>
    </location>
</feature>
<accession>A0ABD0LZ79</accession>
<sequence length="280" mass="30811">MTRPPYRQTLLPAFQDGDGLLRWPDGLSILCLLLPDYNHLKPGQLIFKQRTPGHLTRKHGTDLWKSGRERADADVPPSQILFLSPLLSLYGPASAWRFGVPLLDVSPTALCILGHAVESDQRLSFHTTFYCQCVLSTSLAAFHLQYNHCSEPLTESSHSTRHKKSAGPNDLLEIPKLIHDFALILSPVFSFIRTSVWTVACRRLTPSTLSRVPGRWDMPSGATSGLSVHSGELGQSLGVGNALNTCLARATASERAESRPALDDRERCDNDESGWGTDAD</sequence>
<protein>
    <submittedName>
        <fullName evidence="2">Uncharacterized protein</fullName>
    </submittedName>
</protein>
<evidence type="ECO:0000256" key="1">
    <source>
        <dbReference type="SAM" id="MobiDB-lite"/>
    </source>
</evidence>
<proteinExistence type="predicted"/>
<reference evidence="2 3" key="1">
    <citation type="journal article" date="2023" name="Sci. Data">
        <title>Genome assembly of the Korean intertidal mud-creeper Batillaria attramentaria.</title>
        <authorList>
            <person name="Patra A.K."/>
            <person name="Ho P.T."/>
            <person name="Jun S."/>
            <person name="Lee S.J."/>
            <person name="Kim Y."/>
            <person name="Won Y.J."/>
        </authorList>
    </citation>
    <scope>NUCLEOTIDE SEQUENCE [LARGE SCALE GENOMIC DNA]</scope>
    <source>
        <strain evidence="2">Wonlab-2016</strain>
    </source>
</reference>
<dbReference type="EMBL" id="JACVVK020000014">
    <property type="protein sequence ID" value="KAK7504561.1"/>
    <property type="molecule type" value="Genomic_DNA"/>
</dbReference>
<evidence type="ECO:0000313" key="3">
    <source>
        <dbReference type="Proteomes" id="UP001519460"/>
    </source>
</evidence>
<feature type="compositionally biased region" description="Basic and acidic residues" evidence="1">
    <location>
        <begin position="253"/>
        <end position="270"/>
    </location>
</feature>
<dbReference type="AlphaFoldDB" id="A0ABD0LZ79"/>
<comment type="caution">
    <text evidence="2">The sequence shown here is derived from an EMBL/GenBank/DDBJ whole genome shotgun (WGS) entry which is preliminary data.</text>
</comment>